<evidence type="ECO:0000313" key="3">
    <source>
        <dbReference type="Proteomes" id="UP000054549"/>
    </source>
</evidence>
<dbReference type="InParanoid" id="A0A0C2WRV1"/>
<name>A0A0C2WRV1_AMAMK</name>
<evidence type="ECO:0000256" key="1">
    <source>
        <dbReference type="SAM" id="MobiDB-lite"/>
    </source>
</evidence>
<proteinExistence type="predicted"/>
<feature type="non-terminal residue" evidence="2">
    <location>
        <position position="391"/>
    </location>
</feature>
<gene>
    <name evidence="2" type="ORF">M378DRAFT_169894</name>
</gene>
<evidence type="ECO:0000313" key="2">
    <source>
        <dbReference type="EMBL" id="KIL59008.1"/>
    </source>
</evidence>
<feature type="region of interest" description="Disordered" evidence="1">
    <location>
        <begin position="89"/>
        <end position="129"/>
    </location>
</feature>
<dbReference type="EMBL" id="KN818324">
    <property type="protein sequence ID" value="KIL59008.1"/>
    <property type="molecule type" value="Genomic_DNA"/>
</dbReference>
<sequence>MSTNQVPSVLPPCRDLIDAVDRLRNIEEESPGSSFEDIIRRFEELRQISACQPPPDPVPQVSQKRREFLNYGPGDFLRGDVNGVTQAVGEERAPAQSPPSATSDRPGNDRPTRRGKRSPNEAFRPHSAGYFLPVPPPHFEDKTIEIIYQSAITHFRRYGRKTYADCPEGCCRLNSPRHLDLLENMINNTPYGSHFRHFVAYCTLGHDIHRHIPQMLDDLPGIRRNPIEIPFERALRGKDPKGAPGIPFLEVLYKWDNLVNHTDSVSNVLSENLKSPMPDYFHLHVPVHSNEPPKHYRMIKLQCQTQGHSIKWFELAIYIVKVFMENKERGTETIVFGSDKMVYPIRSILHARLVSLLTLDKKIWWPRFSTATIEPENGKPTPSLLNSSTRD</sequence>
<organism evidence="2 3">
    <name type="scientific">Amanita muscaria (strain Koide BX008)</name>
    <dbReference type="NCBI Taxonomy" id="946122"/>
    <lineage>
        <taxon>Eukaryota</taxon>
        <taxon>Fungi</taxon>
        <taxon>Dikarya</taxon>
        <taxon>Basidiomycota</taxon>
        <taxon>Agaricomycotina</taxon>
        <taxon>Agaricomycetes</taxon>
        <taxon>Agaricomycetidae</taxon>
        <taxon>Agaricales</taxon>
        <taxon>Pluteineae</taxon>
        <taxon>Amanitaceae</taxon>
        <taxon>Amanita</taxon>
    </lineage>
</organism>
<protein>
    <submittedName>
        <fullName evidence="2">Uncharacterized protein</fullName>
    </submittedName>
</protein>
<dbReference type="Proteomes" id="UP000054549">
    <property type="component" value="Unassembled WGS sequence"/>
</dbReference>
<accession>A0A0C2WRV1</accession>
<dbReference type="HOGENOM" id="CLU_707058_0_0_1"/>
<dbReference type="AlphaFoldDB" id="A0A0C2WRV1"/>
<keyword evidence="3" id="KW-1185">Reference proteome</keyword>
<reference evidence="2 3" key="1">
    <citation type="submission" date="2014-04" db="EMBL/GenBank/DDBJ databases">
        <title>Evolutionary Origins and Diversification of the Mycorrhizal Mutualists.</title>
        <authorList>
            <consortium name="DOE Joint Genome Institute"/>
            <consortium name="Mycorrhizal Genomics Consortium"/>
            <person name="Kohler A."/>
            <person name="Kuo A."/>
            <person name="Nagy L.G."/>
            <person name="Floudas D."/>
            <person name="Copeland A."/>
            <person name="Barry K.W."/>
            <person name="Cichocki N."/>
            <person name="Veneault-Fourrey C."/>
            <person name="LaButti K."/>
            <person name="Lindquist E.A."/>
            <person name="Lipzen A."/>
            <person name="Lundell T."/>
            <person name="Morin E."/>
            <person name="Murat C."/>
            <person name="Riley R."/>
            <person name="Ohm R."/>
            <person name="Sun H."/>
            <person name="Tunlid A."/>
            <person name="Henrissat B."/>
            <person name="Grigoriev I.V."/>
            <person name="Hibbett D.S."/>
            <person name="Martin F."/>
        </authorList>
    </citation>
    <scope>NUCLEOTIDE SEQUENCE [LARGE SCALE GENOMIC DNA]</scope>
    <source>
        <strain evidence="2 3">Koide BX008</strain>
    </source>
</reference>